<evidence type="ECO:0000313" key="2">
    <source>
        <dbReference type="Proteomes" id="UP000823960"/>
    </source>
</evidence>
<name>A0A9D1NQX9_9FIRM</name>
<dbReference type="SUPFAM" id="SSF53850">
    <property type="entry name" value="Periplasmic binding protein-like II"/>
    <property type="match status" value="1"/>
</dbReference>
<dbReference type="InterPro" id="IPR050490">
    <property type="entry name" value="Bact_solute-bd_prot1"/>
</dbReference>
<protein>
    <submittedName>
        <fullName evidence="1">Extracellular solute-binding protein</fullName>
    </submittedName>
</protein>
<dbReference type="Proteomes" id="UP000823960">
    <property type="component" value="Unassembled WGS sequence"/>
</dbReference>
<reference evidence="1" key="2">
    <citation type="journal article" date="2021" name="PeerJ">
        <title>Extensive microbial diversity within the chicken gut microbiome revealed by metagenomics and culture.</title>
        <authorList>
            <person name="Gilroy R."/>
            <person name="Ravi A."/>
            <person name="Getino M."/>
            <person name="Pursley I."/>
            <person name="Horton D.L."/>
            <person name="Alikhan N.F."/>
            <person name="Baker D."/>
            <person name="Gharbi K."/>
            <person name="Hall N."/>
            <person name="Watson M."/>
            <person name="Adriaenssens E.M."/>
            <person name="Foster-Nyarko E."/>
            <person name="Jarju S."/>
            <person name="Secka A."/>
            <person name="Antonio M."/>
            <person name="Oren A."/>
            <person name="Chaudhuri R.R."/>
            <person name="La Ragione R."/>
            <person name="Hildebrand F."/>
            <person name="Pallen M.J."/>
        </authorList>
    </citation>
    <scope>NUCLEOTIDE SEQUENCE</scope>
    <source>
        <strain evidence="1">1370</strain>
    </source>
</reference>
<evidence type="ECO:0000313" key="1">
    <source>
        <dbReference type="EMBL" id="HIV10596.1"/>
    </source>
</evidence>
<dbReference type="Gene3D" id="3.40.190.10">
    <property type="entry name" value="Periplasmic binding protein-like II"/>
    <property type="match status" value="1"/>
</dbReference>
<dbReference type="AlphaFoldDB" id="A0A9D1NQX9"/>
<proteinExistence type="predicted"/>
<reference evidence="1" key="1">
    <citation type="submission" date="2020-10" db="EMBL/GenBank/DDBJ databases">
        <authorList>
            <person name="Gilroy R."/>
        </authorList>
    </citation>
    <scope>NUCLEOTIDE SEQUENCE</scope>
    <source>
        <strain evidence="1">1370</strain>
    </source>
</reference>
<dbReference type="PANTHER" id="PTHR43649">
    <property type="entry name" value="ARABINOSE-BINDING PROTEIN-RELATED"/>
    <property type="match status" value="1"/>
</dbReference>
<accession>A0A9D1NQX9</accession>
<gene>
    <name evidence="1" type="ORF">IAD28_02735</name>
</gene>
<dbReference type="PROSITE" id="PS51257">
    <property type="entry name" value="PROKAR_LIPOPROTEIN"/>
    <property type="match status" value="1"/>
</dbReference>
<sequence>MNTAKARIIRRLVCVLLAALVVFVMVGCGKEKRQIIKLTLSTEDSEAILAAAGIMLPDAESAKGAGTTITFHHWVDGFHNYSEDEIVNTGYWTFSEKYGGEIEWVETTYGTRFDDLANLIMADNSPDFTTASVNTFPERCLKSVFIPVGDYIDYTDPLWSGTAEFVERYFSMNGEPWIICTDVKATDVCTYNRRVIEEWGFDDPAELYANDEWTWDIFYEMCVEFSDPDEERYALDGWAWQSALVNSTGVTLIAIDGEGQFIHNLDDPSLEAVQTVIYDLNKNDCRCPTVMRGTEQDGAGMKEGLCLFWLREKWAFTGPVDDISAVWGDIANNEIMFVPIPRNPNGDGNYYLGGQPVGYHIIYGARNPDGVVLLSMCERFKILDPTVISIDEKQLKEIYLWTDEMLEMNDRCQELAKGYPVVNFSPGCPAQLNSAVNNLITGTTGNNPQTWAQLKEQYMESIEYYLEDLNDWVQNPDARA</sequence>
<dbReference type="PANTHER" id="PTHR43649:SF12">
    <property type="entry name" value="DIACETYLCHITOBIOSE BINDING PROTEIN DASA"/>
    <property type="match status" value="1"/>
</dbReference>
<comment type="caution">
    <text evidence="1">The sequence shown here is derived from an EMBL/GenBank/DDBJ whole genome shotgun (WGS) entry which is preliminary data.</text>
</comment>
<organism evidence="1 2">
    <name type="scientific">Candidatus Faeciplasma avium</name>
    <dbReference type="NCBI Taxonomy" id="2840798"/>
    <lineage>
        <taxon>Bacteria</taxon>
        <taxon>Bacillati</taxon>
        <taxon>Bacillota</taxon>
        <taxon>Clostridia</taxon>
        <taxon>Eubacteriales</taxon>
        <taxon>Oscillospiraceae</taxon>
        <taxon>Oscillospiraceae incertae sedis</taxon>
        <taxon>Candidatus Faeciplasma</taxon>
    </lineage>
</organism>
<dbReference type="EMBL" id="DVOL01000036">
    <property type="protein sequence ID" value="HIV10596.1"/>
    <property type="molecule type" value="Genomic_DNA"/>
</dbReference>